<dbReference type="Proteomes" id="UP000235672">
    <property type="component" value="Unassembled WGS sequence"/>
</dbReference>
<dbReference type="GO" id="GO:0006367">
    <property type="term" value="P:transcription initiation at RNA polymerase II promoter"/>
    <property type="evidence" value="ECO:0007669"/>
    <property type="project" value="InterPro"/>
</dbReference>
<keyword evidence="3" id="KW-0804">Transcription</keyword>
<dbReference type="Pfam" id="PF03153">
    <property type="entry name" value="TFIIA"/>
    <property type="match status" value="2"/>
</dbReference>
<feature type="region of interest" description="Disordered" evidence="5">
    <location>
        <begin position="236"/>
        <end position="338"/>
    </location>
</feature>
<dbReference type="SUPFAM" id="SSF47396">
    <property type="entry name" value="Transcription factor IIA (TFIIA), alpha-helical domain"/>
    <property type="match status" value="1"/>
</dbReference>
<dbReference type="SMART" id="SM01371">
    <property type="entry name" value="TFIIA"/>
    <property type="match status" value="1"/>
</dbReference>
<sequence length="493" mass="54399">MSNKDVGTVYQQIIQDVVESSRVDFEEGGVDEHVLEELKLVSLSPFPHVCCFRRCTDFLISKKFLIDSLASAIHSEVLASARELWGDIGSLRCCLREGQLPLAGVRARVFAGGRASGWQSKLSQLGVATFPWDPKPEPQPAIANPPTVPSNAGNYQSMGTPPINQSQPGLSMPQISNGPRIKAEPGVESPHNMNQPSTYQQPMPALQNVSTAQQRAAAHLQQTYGSRATASINAIQSGGQPQHLQQNGQPNMQQMQMQMQQRQAAMQSQGQGMQQRSHVTQEQYNQLMARNAASRMQAAQQNGQHAQNPPQVSNGQGQNGQYQGPPQTDGPGDDEESFGVIQQGGEVMGRVEIDSLIRAQIERNGRHMEGGGLMLPLRKASASQSQRQLEQQRVRQFQAQNRGLGERQMDGGDDDDVKAEELDEDAINSDLDDPDEGLNEEEDEDEGMGHIMLCMYDKVQRVKNKWKCVMKDGVLTVNGREYVFHKASGEYEW</sequence>
<dbReference type="PANTHER" id="PTHR12694">
    <property type="entry name" value="TRANSCRIPTION INITIATION FACTOR IIA SUBUNIT 1"/>
    <property type="match status" value="1"/>
</dbReference>
<gene>
    <name evidence="6" type="ORF">NA56DRAFT_713550</name>
</gene>
<evidence type="ECO:0000313" key="7">
    <source>
        <dbReference type="Proteomes" id="UP000235672"/>
    </source>
</evidence>
<dbReference type="STRING" id="1745343.A0A2J6PDK1"/>
<dbReference type="CDD" id="cd07976">
    <property type="entry name" value="TFIIA_alpha_beta_like"/>
    <property type="match status" value="1"/>
</dbReference>
<dbReference type="Gene3D" id="2.30.18.10">
    <property type="entry name" value="Transcription factor IIA (TFIIA), beta-barrel domain"/>
    <property type="match status" value="1"/>
</dbReference>
<keyword evidence="7" id="KW-1185">Reference proteome</keyword>
<name>A0A2J6PDK1_9HELO</name>
<proteinExistence type="inferred from homology"/>
<dbReference type="EMBL" id="KZ613568">
    <property type="protein sequence ID" value="PMD12063.1"/>
    <property type="molecule type" value="Genomic_DNA"/>
</dbReference>
<dbReference type="InterPro" id="IPR004855">
    <property type="entry name" value="TFIIA_asu/bsu"/>
</dbReference>
<feature type="region of interest" description="Disordered" evidence="5">
    <location>
        <begin position="423"/>
        <end position="446"/>
    </location>
</feature>
<comment type="similarity">
    <text evidence="2">Belongs to the TFIIA subunit 1 family.</text>
</comment>
<keyword evidence="4" id="KW-0539">Nucleus</keyword>
<dbReference type="PANTHER" id="PTHR12694:SF8">
    <property type="entry name" value="TRANSCRIPTION INITIATION FACTOR IIA SUBUNIT 1"/>
    <property type="match status" value="1"/>
</dbReference>
<evidence type="ECO:0000256" key="5">
    <source>
        <dbReference type="SAM" id="MobiDB-lite"/>
    </source>
</evidence>
<dbReference type="AlphaFoldDB" id="A0A2J6PDK1"/>
<dbReference type="GO" id="GO:0005672">
    <property type="term" value="C:transcription factor TFIIA complex"/>
    <property type="evidence" value="ECO:0007669"/>
    <property type="project" value="InterPro"/>
</dbReference>
<dbReference type="InterPro" id="IPR009088">
    <property type="entry name" value="TFIIA_b-brl"/>
</dbReference>
<comment type="subcellular location">
    <subcellularLocation>
        <location evidence="1">Nucleus</location>
    </subcellularLocation>
</comment>
<accession>A0A2J6PDK1</accession>
<evidence type="ECO:0000256" key="2">
    <source>
        <dbReference type="ARBA" id="ARBA00010059"/>
    </source>
</evidence>
<protein>
    <submittedName>
        <fullName evidence="6">TFIIA-domain-containing protein</fullName>
    </submittedName>
</protein>
<feature type="compositionally biased region" description="Low complexity" evidence="5">
    <location>
        <begin position="297"/>
        <end position="327"/>
    </location>
</feature>
<reference evidence="6 7" key="1">
    <citation type="submission" date="2016-05" db="EMBL/GenBank/DDBJ databases">
        <title>A degradative enzymes factory behind the ericoid mycorrhizal symbiosis.</title>
        <authorList>
            <consortium name="DOE Joint Genome Institute"/>
            <person name="Martino E."/>
            <person name="Morin E."/>
            <person name="Grelet G."/>
            <person name="Kuo A."/>
            <person name="Kohler A."/>
            <person name="Daghino S."/>
            <person name="Barry K."/>
            <person name="Choi C."/>
            <person name="Cichocki N."/>
            <person name="Clum A."/>
            <person name="Copeland A."/>
            <person name="Hainaut M."/>
            <person name="Haridas S."/>
            <person name="Labutti K."/>
            <person name="Lindquist E."/>
            <person name="Lipzen A."/>
            <person name="Khouja H.-R."/>
            <person name="Murat C."/>
            <person name="Ohm R."/>
            <person name="Olson A."/>
            <person name="Spatafora J."/>
            <person name="Veneault-Fourrey C."/>
            <person name="Henrissat B."/>
            <person name="Grigoriev I."/>
            <person name="Martin F."/>
            <person name="Perotto S."/>
        </authorList>
    </citation>
    <scope>NUCLEOTIDE SEQUENCE [LARGE SCALE GENOMIC DNA]</scope>
    <source>
        <strain evidence="6 7">UAMH 7357</strain>
    </source>
</reference>
<feature type="compositionally biased region" description="Polar residues" evidence="5">
    <location>
        <begin position="278"/>
        <end position="288"/>
    </location>
</feature>
<feature type="compositionally biased region" description="Low complexity" evidence="5">
    <location>
        <begin position="245"/>
        <end position="277"/>
    </location>
</feature>
<evidence type="ECO:0000256" key="3">
    <source>
        <dbReference type="ARBA" id="ARBA00023163"/>
    </source>
</evidence>
<evidence type="ECO:0000313" key="6">
    <source>
        <dbReference type="EMBL" id="PMD12063.1"/>
    </source>
</evidence>
<evidence type="ECO:0000256" key="1">
    <source>
        <dbReference type="ARBA" id="ARBA00004123"/>
    </source>
</evidence>
<dbReference type="Gene3D" id="1.10.287.100">
    <property type="match status" value="1"/>
</dbReference>
<evidence type="ECO:0000256" key="4">
    <source>
        <dbReference type="ARBA" id="ARBA00023242"/>
    </source>
</evidence>
<dbReference type="SUPFAM" id="SSF50784">
    <property type="entry name" value="Transcription factor IIA (TFIIA), beta-barrel domain"/>
    <property type="match status" value="1"/>
</dbReference>
<dbReference type="OrthoDB" id="6275927at2759"/>
<organism evidence="6 7">
    <name type="scientific">Hyaloscypha hepaticicola</name>
    <dbReference type="NCBI Taxonomy" id="2082293"/>
    <lineage>
        <taxon>Eukaryota</taxon>
        <taxon>Fungi</taxon>
        <taxon>Dikarya</taxon>
        <taxon>Ascomycota</taxon>
        <taxon>Pezizomycotina</taxon>
        <taxon>Leotiomycetes</taxon>
        <taxon>Helotiales</taxon>
        <taxon>Hyaloscyphaceae</taxon>
        <taxon>Hyaloscypha</taxon>
    </lineage>
</organism>
<dbReference type="FunFam" id="2.30.18.10:FF:000006">
    <property type="entry name" value="Transcription factor TFIIA complex subunit Toa1"/>
    <property type="match status" value="1"/>
</dbReference>